<gene>
    <name evidence="2" type="primary">yorA</name>
    <name evidence="2" type="ORF">BN000_01599</name>
</gene>
<dbReference type="OrthoDB" id="2488735at2"/>
<dbReference type="InterPro" id="IPR039448">
    <property type="entry name" value="Beta_helix"/>
</dbReference>
<dbReference type="RefSeq" id="WP_090632948.1">
    <property type="nucleotide sequence ID" value="NZ_CVRB01000001.1"/>
</dbReference>
<evidence type="ECO:0000313" key="2">
    <source>
        <dbReference type="EMBL" id="CRK81688.1"/>
    </source>
</evidence>
<dbReference type="Pfam" id="PF13229">
    <property type="entry name" value="Beta_helix"/>
    <property type="match status" value="1"/>
</dbReference>
<dbReference type="InterPro" id="IPR011050">
    <property type="entry name" value="Pectin_lyase_fold/virulence"/>
</dbReference>
<dbReference type="InterPro" id="IPR012334">
    <property type="entry name" value="Pectin_lyas_fold"/>
</dbReference>
<dbReference type="EMBL" id="CVRB01000001">
    <property type="protein sequence ID" value="CRK81688.1"/>
    <property type="molecule type" value="Genomic_DNA"/>
</dbReference>
<dbReference type="Gene3D" id="2.160.20.10">
    <property type="entry name" value="Single-stranded right-handed beta-helix, Pectin lyase-like"/>
    <property type="match status" value="2"/>
</dbReference>
<organism evidence="2 3">
    <name type="scientific">Neobacillus massiliamazoniensis</name>
    <dbReference type="NCBI Taxonomy" id="1499688"/>
    <lineage>
        <taxon>Bacteria</taxon>
        <taxon>Bacillati</taxon>
        <taxon>Bacillota</taxon>
        <taxon>Bacilli</taxon>
        <taxon>Bacillales</taxon>
        <taxon>Bacillaceae</taxon>
        <taxon>Neobacillus</taxon>
    </lineage>
</organism>
<reference evidence="3" key="1">
    <citation type="submission" date="2015-05" db="EMBL/GenBank/DDBJ databases">
        <authorList>
            <person name="Urmite Genomes"/>
        </authorList>
    </citation>
    <scope>NUCLEOTIDE SEQUENCE [LARGE SCALE GENOMIC DNA]</scope>
    <source>
        <strain evidence="3">LF1</strain>
    </source>
</reference>
<keyword evidence="3" id="KW-1185">Reference proteome</keyword>
<proteinExistence type="predicted"/>
<sequence precursor="true">MKNRRNPLFVVILLLVMILLLSAVTLMVNKKTSVIAPQGQKAMNYQNSMNDSNFAKGDGKVYKLDLQKWGVFNDGTHPEQTTKGINTALKWAKTKGYTTFYVPAGTYLISKGKSDSDPNSRINLVSNMTFLLDQRVVIQKETNGFEIYSTLYLDSQTENVTIRGGTLRGDRETHDYSRKEKNIDGTHEWGDGIYSEGARNITIDQVKIEKFTGDGIEIGGTAIYGDYITEKDLELGSIDNQGKPISQKGKIRSNNYHVENFNNVIYKNPHYRNVMMWLPKGVNGNYDIFFYRKDGSFIKADRNQHFNSTWGFSRIPDDADYFRVVFNSKTVKNIEVNRMTVAITENMTIKNCDIGYNRRQGITVGASENIKIINNKIHHIKGTSPQSGIDIEPGFYPAINTLIKSNKFLNNKIHIVLAYGGNTTITDNYFGPNISGGLGLSVNPNYYGTTVDNNKFDHTNFITWGNTKFLNNKLTFSLAKFEGGENVIVDGVDGTDSNLEFTQTDKDGIIVSNVMLTSSKGNKNTCGITVSGKPLHLTNITLLKECKSIR</sequence>
<protein>
    <submittedName>
        <fullName evidence="2">SPBc2 prophage-derived uncharacterized protein yorA</fullName>
    </submittedName>
</protein>
<evidence type="ECO:0000259" key="1">
    <source>
        <dbReference type="Pfam" id="PF13229"/>
    </source>
</evidence>
<feature type="domain" description="Right handed beta helix" evidence="1">
    <location>
        <begin position="345"/>
        <end position="460"/>
    </location>
</feature>
<dbReference type="SUPFAM" id="SSF51126">
    <property type="entry name" value="Pectin lyase-like"/>
    <property type="match status" value="1"/>
</dbReference>
<name>A0A0U1NV61_9BACI</name>
<evidence type="ECO:0000313" key="3">
    <source>
        <dbReference type="Proteomes" id="UP000199087"/>
    </source>
</evidence>
<dbReference type="AlphaFoldDB" id="A0A0U1NV61"/>
<dbReference type="InterPro" id="IPR006626">
    <property type="entry name" value="PbH1"/>
</dbReference>
<dbReference type="Proteomes" id="UP000199087">
    <property type="component" value="Unassembled WGS sequence"/>
</dbReference>
<dbReference type="SMART" id="SM00710">
    <property type="entry name" value="PbH1"/>
    <property type="match status" value="6"/>
</dbReference>
<dbReference type="STRING" id="1499688.BN000_01599"/>
<accession>A0A0U1NV61</accession>